<accession>A0AAD7ZS25</accession>
<evidence type="ECO:0000313" key="1">
    <source>
        <dbReference type="EMBL" id="KAJ9585555.1"/>
    </source>
</evidence>
<feature type="non-terminal residue" evidence="1">
    <location>
        <position position="61"/>
    </location>
</feature>
<keyword evidence="2" id="KW-1185">Reference proteome</keyword>
<comment type="caution">
    <text evidence="1">The sequence shown here is derived from an EMBL/GenBank/DDBJ whole genome shotgun (WGS) entry which is preliminary data.</text>
</comment>
<evidence type="ECO:0000313" key="2">
    <source>
        <dbReference type="Proteomes" id="UP001233999"/>
    </source>
</evidence>
<organism evidence="1 2">
    <name type="scientific">Diploptera punctata</name>
    <name type="common">Pacific beetle cockroach</name>
    <dbReference type="NCBI Taxonomy" id="6984"/>
    <lineage>
        <taxon>Eukaryota</taxon>
        <taxon>Metazoa</taxon>
        <taxon>Ecdysozoa</taxon>
        <taxon>Arthropoda</taxon>
        <taxon>Hexapoda</taxon>
        <taxon>Insecta</taxon>
        <taxon>Pterygota</taxon>
        <taxon>Neoptera</taxon>
        <taxon>Polyneoptera</taxon>
        <taxon>Dictyoptera</taxon>
        <taxon>Blattodea</taxon>
        <taxon>Blaberoidea</taxon>
        <taxon>Blaberidae</taxon>
        <taxon>Diplopterinae</taxon>
        <taxon>Diploptera</taxon>
    </lineage>
</organism>
<reference evidence="1" key="2">
    <citation type="submission" date="2023-05" db="EMBL/GenBank/DDBJ databases">
        <authorList>
            <person name="Fouks B."/>
        </authorList>
    </citation>
    <scope>NUCLEOTIDE SEQUENCE</scope>
    <source>
        <strain evidence="1">Stay&amp;Tobe</strain>
        <tissue evidence="1">Testes</tissue>
    </source>
</reference>
<dbReference type="EMBL" id="JASPKZ010007262">
    <property type="protein sequence ID" value="KAJ9585555.1"/>
    <property type="molecule type" value="Genomic_DNA"/>
</dbReference>
<feature type="non-terminal residue" evidence="1">
    <location>
        <position position="1"/>
    </location>
</feature>
<dbReference type="Proteomes" id="UP001233999">
    <property type="component" value="Unassembled WGS sequence"/>
</dbReference>
<name>A0AAD7ZS25_DIPPU</name>
<sequence>IFMFVAQSTNISMHLLQLRYIQLAYHIGRDTVVSLAEFPIPVPILPSCFPTVFLSFEYQVT</sequence>
<reference evidence="1" key="1">
    <citation type="journal article" date="2023" name="IScience">
        <title>Live-bearing cockroach genome reveals convergent evolutionary mechanisms linked to viviparity in insects and beyond.</title>
        <authorList>
            <person name="Fouks B."/>
            <person name="Harrison M.C."/>
            <person name="Mikhailova A.A."/>
            <person name="Marchal E."/>
            <person name="English S."/>
            <person name="Carruthers M."/>
            <person name="Jennings E.C."/>
            <person name="Chiamaka E.L."/>
            <person name="Frigard R.A."/>
            <person name="Pippel M."/>
            <person name="Attardo G.M."/>
            <person name="Benoit J.B."/>
            <person name="Bornberg-Bauer E."/>
            <person name="Tobe S.S."/>
        </authorList>
    </citation>
    <scope>NUCLEOTIDE SEQUENCE</scope>
    <source>
        <strain evidence="1">Stay&amp;Tobe</strain>
    </source>
</reference>
<gene>
    <name evidence="1" type="ORF">L9F63_002672</name>
</gene>
<dbReference type="AlphaFoldDB" id="A0AAD7ZS25"/>
<proteinExistence type="predicted"/>
<protein>
    <submittedName>
        <fullName evidence="1">Uncharacterized protein</fullName>
    </submittedName>
</protein>